<dbReference type="Proteomes" id="UP000461730">
    <property type="component" value="Unassembled WGS sequence"/>
</dbReference>
<organism evidence="9 10">
    <name type="scientific">Chitinophaga tropicalis</name>
    <dbReference type="NCBI Taxonomy" id="2683588"/>
    <lineage>
        <taxon>Bacteria</taxon>
        <taxon>Pseudomonadati</taxon>
        <taxon>Bacteroidota</taxon>
        <taxon>Chitinophagia</taxon>
        <taxon>Chitinophagales</taxon>
        <taxon>Chitinophagaceae</taxon>
        <taxon>Chitinophaga</taxon>
    </lineage>
</organism>
<keyword evidence="6" id="KW-0411">Iron-sulfur</keyword>
<evidence type="ECO:0000313" key="9">
    <source>
        <dbReference type="EMBL" id="MVT11736.1"/>
    </source>
</evidence>
<evidence type="ECO:0000256" key="5">
    <source>
        <dbReference type="ARBA" id="ARBA00023004"/>
    </source>
</evidence>
<dbReference type="GO" id="GO:0042128">
    <property type="term" value="P:nitrate assimilation"/>
    <property type="evidence" value="ECO:0007669"/>
    <property type="project" value="UniProtKB-KW"/>
</dbReference>
<evidence type="ECO:0000313" key="10">
    <source>
        <dbReference type="Proteomes" id="UP000461730"/>
    </source>
</evidence>
<dbReference type="GO" id="GO:0051537">
    <property type="term" value="F:2 iron, 2 sulfur cluster binding"/>
    <property type="evidence" value="ECO:0007669"/>
    <property type="project" value="UniProtKB-KW"/>
</dbReference>
<proteinExistence type="predicted"/>
<dbReference type="CDD" id="cd03529">
    <property type="entry name" value="Rieske_NirD"/>
    <property type="match status" value="1"/>
</dbReference>
<dbReference type="Pfam" id="PF13806">
    <property type="entry name" value="Rieske_2"/>
    <property type="match status" value="1"/>
</dbReference>
<protein>
    <submittedName>
        <fullName evidence="9">Nitrite reductase small subunit NirD</fullName>
    </submittedName>
</protein>
<dbReference type="PROSITE" id="PS51296">
    <property type="entry name" value="RIESKE"/>
    <property type="match status" value="1"/>
</dbReference>
<evidence type="ECO:0000256" key="4">
    <source>
        <dbReference type="ARBA" id="ARBA00023002"/>
    </source>
</evidence>
<keyword evidence="1" id="KW-0349">Heme</keyword>
<comment type="caution">
    <text evidence="9">The sequence shown here is derived from an EMBL/GenBank/DDBJ whole genome shotgun (WGS) entry which is preliminary data.</text>
</comment>
<dbReference type="RefSeq" id="WP_157309155.1">
    <property type="nucleotide sequence ID" value="NZ_WRXN01000015.1"/>
</dbReference>
<evidence type="ECO:0000256" key="1">
    <source>
        <dbReference type="ARBA" id="ARBA00022617"/>
    </source>
</evidence>
<dbReference type="GO" id="GO:0046872">
    <property type="term" value="F:metal ion binding"/>
    <property type="evidence" value="ECO:0007669"/>
    <property type="project" value="UniProtKB-KW"/>
</dbReference>
<dbReference type="AlphaFoldDB" id="A0A7K1UBQ7"/>
<evidence type="ECO:0000256" key="6">
    <source>
        <dbReference type="ARBA" id="ARBA00023014"/>
    </source>
</evidence>
<dbReference type="InterPro" id="IPR012748">
    <property type="entry name" value="Rieske-like_NirD"/>
</dbReference>
<keyword evidence="10" id="KW-1185">Reference proteome</keyword>
<keyword evidence="3" id="KW-0479">Metal-binding</keyword>
<dbReference type="PANTHER" id="PTHR43809">
    <property type="entry name" value="NITRITE REDUCTASE (NADH) LARGE SUBUNIT"/>
    <property type="match status" value="1"/>
</dbReference>
<keyword evidence="4" id="KW-0560">Oxidoreductase</keyword>
<evidence type="ECO:0000259" key="8">
    <source>
        <dbReference type="PROSITE" id="PS51296"/>
    </source>
</evidence>
<dbReference type="SUPFAM" id="SSF50022">
    <property type="entry name" value="ISP domain"/>
    <property type="match status" value="1"/>
</dbReference>
<keyword evidence="2" id="KW-0001">2Fe-2S</keyword>
<keyword evidence="5" id="KW-0408">Iron</keyword>
<dbReference type="InterPro" id="IPR052034">
    <property type="entry name" value="NasD-like"/>
</dbReference>
<dbReference type="PANTHER" id="PTHR43809:SF1">
    <property type="entry name" value="NITRITE REDUCTASE (NADH) LARGE SUBUNIT"/>
    <property type="match status" value="1"/>
</dbReference>
<gene>
    <name evidence="9" type="primary">nirD</name>
    <name evidence="9" type="ORF">GO493_25960</name>
</gene>
<dbReference type="InterPro" id="IPR036922">
    <property type="entry name" value="Rieske_2Fe-2S_sf"/>
</dbReference>
<dbReference type="GO" id="GO:0008942">
    <property type="term" value="F:nitrite reductase [NAD(P)H] activity"/>
    <property type="evidence" value="ECO:0007669"/>
    <property type="project" value="InterPro"/>
</dbReference>
<dbReference type="EMBL" id="WRXN01000015">
    <property type="protein sequence ID" value="MVT11736.1"/>
    <property type="molecule type" value="Genomic_DNA"/>
</dbReference>
<dbReference type="NCBIfam" id="TIGR02378">
    <property type="entry name" value="nirD_assim_sml"/>
    <property type="match status" value="1"/>
</dbReference>
<reference evidence="9 10" key="1">
    <citation type="submission" date="2019-12" db="EMBL/GenBank/DDBJ databases">
        <title>Chitinophaga sp. strain ysch24 (GDMCC 1.1355), whole genome shotgun sequence.</title>
        <authorList>
            <person name="Zhang X."/>
        </authorList>
    </citation>
    <scope>NUCLEOTIDE SEQUENCE [LARGE SCALE GENOMIC DNA]</scope>
    <source>
        <strain evidence="10">ysch24</strain>
    </source>
</reference>
<name>A0A7K1UBQ7_9BACT</name>
<sequence>MSTTIATENAITWFYACNVQDVPANGGVCVKYGEEQIALFRFARRNEWYASQNECPHRRQMALSRGMTGTQEGEPKIACPFHKKTFSLKDGRCISDPAECAITTYPVRIENDRVYIGVDGASEC</sequence>
<feature type="domain" description="Rieske" evidence="8">
    <location>
        <begin position="14"/>
        <end position="116"/>
    </location>
</feature>
<evidence type="ECO:0000256" key="3">
    <source>
        <dbReference type="ARBA" id="ARBA00022723"/>
    </source>
</evidence>
<accession>A0A7K1UBQ7</accession>
<dbReference type="Gene3D" id="2.102.10.10">
    <property type="entry name" value="Rieske [2Fe-2S] iron-sulphur domain"/>
    <property type="match status" value="1"/>
</dbReference>
<dbReference type="InterPro" id="IPR017941">
    <property type="entry name" value="Rieske_2Fe-2S"/>
</dbReference>
<keyword evidence="7" id="KW-0534">Nitrate assimilation</keyword>
<dbReference type="PROSITE" id="PS51300">
    <property type="entry name" value="NIRD"/>
    <property type="match status" value="1"/>
</dbReference>
<evidence type="ECO:0000256" key="7">
    <source>
        <dbReference type="ARBA" id="ARBA00023063"/>
    </source>
</evidence>
<evidence type="ECO:0000256" key="2">
    <source>
        <dbReference type="ARBA" id="ARBA00022714"/>
    </source>
</evidence>